<evidence type="ECO:0000313" key="3">
    <source>
        <dbReference type="Proteomes" id="UP001189429"/>
    </source>
</evidence>
<keyword evidence="3" id="KW-1185">Reference proteome</keyword>
<organism evidence="2 3">
    <name type="scientific">Prorocentrum cordatum</name>
    <dbReference type="NCBI Taxonomy" id="2364126"/>
    <lineage>
        <taxon>Eukaryota</taxon>
        <taxon>Sar</taxon>
        <taxon>Alveolata</taxon>
        <taxon>Dinophyceae</taxon>
        <taxon>Prorocentrales</taxon>
        <taxon>Prorocentraceae</taxon>
        <taxon>Prorocentrum</taxon>
    </lineage>
</organism>
<feature type="compositionally biased region" description="Low complexity" evidence="1">
    <location>
        <begin position="1"/>
        <end position="20"/>
    </location>
</feature>
<sequence>RALINPAARPAATRAAPPHRANGRAPDGPLRAEKDEEEEEEQKGAASRVPATHAPPPCQTVTARGPGTAGHNADAAARRHCRRPSPESPRARCRREGTGSPPRAAPSQCPRGATAQLP</sequence>
<feature type="non-terminal residue" evidence="2">
    <location>
        <position position="1"/>
    </location>
</feature>
<accession>A0ABN9WHY3</accession>
<evidence type="ECO:0000256" key="1">
    <source>
        <dbReference type="SAM" id="MobiDB-lite"/>
    </source>
</evidence>
<dbReference type="EMBL" id="CAUYUJ010018754">
    <property type="protein sequence ID" value="CAK0886082.1"/>
    <property type="molecule type" value="Genomic_DNA"/>
</dbReference>
<comment type="caution">
    <text evidence="2">The sequence shown here is derived from an EMBL/GenBank/DDBJ whole genome shotgun (WGS) entry which is preliminary data.</text>
</comment>
<gene>
    <name evidence="2" type="ORF">PCOR1329_LOCUS67517</name>
</gene>
<protein>
    <submittedName>
        <fullName evidence="2">Uncharacterized protein</fullName>
    </submittedName>
</protein>
<feature type="region of interest" description="Disordered" evidence="1">
    <location>
        <begin position="1"/>
        <end position="118"/>
    </location>
</feature>
<reference evidence="2" key="1">
    <citation type="submission" date="2023-10" db="EMBL/GenBank/DDBJ databases">
        <authorList>
            <person name="Chen Y."/>
            <person name="Shah S."/>
            <person name="Dougan E. K."/>
            <person name="Thang M."/>
            <person name="Chan C."/>
        </authorList>
    </citation>
    <scope>NUCLEOTIDE SEQUENCE [LARGE SCALE GENOMIC DNA]</scope>
</reference>
<name>A0ABN9WHY3_9DINO</name>
<evidence type="ECO:0000313" key="2">
    <source>
        <dbReference type="EMBL" id="CAK0886082.1"/>
    </source>
</evidence>
<proteinExistence type="predicted"/>
<dbReference type="Proteomes" id="UP001189429">
    <property type="component" value="Unassembled WGS sequence"/>
</dbReference>